<keyword evidence="3 5" id="KW-1133">Transmembrane helix</keyword>
<accession>A0A1L3JL82</accession>
<dbReference type="Pfam" id="PF04932">
    <property type="entry name" value="Wzy_C"/>
    <property type="match status" value="1"/>
</dbReference>
<dbReference type="GO" id="GO:0016020">
    <property type="term" value="C:membrane"/>
    <property type="evidence" value="ECO:0007669"/>
    <property type="project" value="UniProtKB-SubCell"/>
</dbReference>
<feature type="transmembrane region" description="Helical" evidence="5">
    <location>
        <begin position="157"/>
        <end position="175"/>
    </location>
</feature>
<feature type="transmembrane region" description="Helical" evidence="5">
    <location>
        <begin position="86"/>
        <end position="103"/>
    </location>
</feature>
<evidence type="ECO:0000256" key="3">
    <source>
        <dbReference type="ARBA" id="ARBA00022989"/>
    </source>
</evidence>
<keyword evidence="2 5" id="KW-0812">Transmembrane</keyword>
<feature type="transmembrane region" description="Helical" evidence="5">
    <location>
        <begin position="12"/>
        <end position="45"/>
    </location>
</feature>
<dbReference type="KEGG" id="ten:LPB136_10970"/>
<dbReference type="STRING" id="1850252.LPB136_10970"/>
<gene>
    <name evidence="7" type="ORF">LPB136_10970</name>
</gene>
<dbReference type="PANTHER" id="PTHR37422">
    <property type="entry name" value="TEICHURONIC ACID BIOSYNTHESIS PROTEIN TUAE"/>
    <property type="match status" value="1"/>
</dbReference>
<evidence type="ECO:0000256" key="2">
    <source>
        <dbReference type="ARBA" id="ARBA00022692"/>
    </source>
</evidence>
<keyword evidence="8" id="KW-1185">Reference proteome</keyword>
<evidence type="ECO:0000313" key="7">
    <source>
        <dbReference type="EMBL" id="APG65853.1"/>
    </source>
</evidence>
<evidence type="ECO:0000256" key="5">
    <source>
        <dbReference type="SAM" id="Phobius"/>
    </source>
</evidence>
<dbReference type="PANTHER" id="PTHR37422:SF13">
    <property type="entry name" value="LIPOPOLYSACCHARIDE BIOSYNTHESIS PROTEIN PA4999-RELATED"/>
    <property type="match status" value="1"/>
</dbReference>
<evidence type="ECO:0000256" key="1">
    <source>
        <dbReference type="ARBA" id="ARBA00004141"/>
    </source>
</evidence>
<reference evidence="7 8" key="1">
    <citation type="submission" date="2016-11" db="EMBL/GenBank/DDBJ databases">
        <title>Tenacibaculum sp. LPB0136, isolated from marine environment.</title>
        <authorList>
            <person name="Kim E."/>
            <person name="Yi H."/>
        </authorList>
    </citation>
    <scope>NUCLEOTIDE SEQUENCE [LARGE SCALE GENOMIC DNA]</scope>
    <source>
        <strain evidence="7 8">LPB0136</strain>
    </source>
</reference>
<dbReference type="InterPro" id="IPR051533">
    <property type="entry name" value="WaaL-like"/>
</dbReference>
<evidence type="ECO:0000256" key="4">
    <source>
        <dbReference type="ARBA" id="ARBA00023136"/>
    </source>
</evidence>
<keyword evidence="4 5" id="KW-0472">Membrane</keyword>
<feature type="transmembrane region" description="Helical" evidence="5">
    <location>
        <begin position="115"/>
        <end position="137"/>
    </location>
</feature>
<evidence type="ECO:0000313" key="8">
    <source>
        <dbReference type="Proteomes" id="UP000181898"/>
    </source>
</evidence>
<evidence type="ECO:0000259" key="6">
    <source>
        <dbReference type="Pfam" id="PF04932"/>
    </source>
</evidence>
<dbReference type="EMBL" id="CP018155">
    <property type="protein sequence ID" value="APG65853.1"/>
    <property type="molecule type" value="Genomic_DNA"/>
</dbReference>
<feature type="domain" description="O-antigen ligase-related" evidence="6">
    <location>
        <begin position="187"/>
        <end position="339"/>
    </location>
</feature>
<feature type="transmembrane region" description="Helical" evidence="5">
    <location>
        <begin position="358"/>
        <end position="391"/>
    </location>
</feature>
<dbReference type="AlphaFoldDB" id="A0A1L3JL82"/>
<proteinExistence type="predicted"/>
<protein>
    <recommendedName>
        <fullName evidence="6">O-antigen ligase-related domain-containing protein</fullName>
    </recommendedName>
</protein>
<feature type="transmembrane region" description="Helical" evidence="5">
    <location>
        <begin position="322"/>
        <end position="346"/>
    </location>
</feature>
<organism evidence="7 8">
    <name type="scientific">Tenacibaculum todarodis</name>
    <dbReference type="NCBI Taxonomy" id="1850252"/>
    <lineage>
        <taxon>Bacteria</taxon>
        <taxon>Pseudomonadati</taxon>
        <taxon>Bacteroidota</taxon>
        <taxon>Flavobacteriia</taxon>
        <taxon>Flavobacteriales</taxon>
        <taxon>Flavobacteriaceae</taxon>
        <taxon>Tenacibaculum</taxon>
    </lineage>
</organism>
<feature type="transmembrane region" description="Helical" evidence="5">
    <location>
        <begin position="57"/>
        <end position="74"/>
    </location>
</feature>
<comment type="subcellular location">
    <subcellularLocation>
        <location evidence="1">Membrane</location>
        <topology evidence="1">Multi-pass membrane protein</topology>
    </subcellularLocation>
</comment>
<feature type="transmembrane region" description="Helical" evidence="5">
    <location>
        <begin position="187"/>
        <end position="214"/>
    </location>
</feature>
<name>A0A1L3JL82_9FLAO</name>
<dbReference type="Proteomes" id="UP000181898">
    <property type="component" value="Chromosome"/>
</dbReference>
<feature type="transmembrane region" description="Helical" evidence="5">
    <location>
        <begin position="226"/>
        <end position="244"/>
    </location>
</feature>
<sequence>MHLFKNIKWEYVGLLVLACFPIFPFFLVSVAIAIFSLFSIINYFVYKPNRKSSHFNITFFGIQIAFFLFLIVVSGFKDGFSSTFKYLEPSISLLIFPIIWFITRSEITKKQQITILKTFVVSSLLLGVYIIGYSSYYSLLNGTKFIVLSEEIPVLSIHPHYVGLFFFMSIVILLFKQLKFKKAIQFLLITFFTFLILTMASRAILLVLLLLLVIEFFRNKTTYKNKIIAFLIVILSISTAIYFIQPLQKKVVEVASAKQFELPNKKWPTSAQIRIGLNHCTAPIIKENWITGVGIISFERILNECYSKFNNAEKIHYNSHNYYSFLIGSAGILCLLLFLLMLFWHYKISLKQKDWVYFYFLVLITLSLFTENILSRVYGVVFMLFFMTIFVKNPLKSNPKK</sequence>
<dbReference type="InterPro" id="IPR007016">
    <property type="entry name" value="O-antigen_ligase-rel_domated"/>
</dbReference>